<dbReference type="EMBL" id="KQ964248">
    <property type="protein sequence ID" value="KXJ93138.1"/>
    <property type="molecule type" value="Genomic_DNA"/>
</dbReference>
<proteinExistence type="predicted"/>
<dbReference type="STRING" id="196109.A0A136J7J7"/>
<feature type="chain" id="PRO_5007293540" evidence="2">
    <location>
        <begin position="36"/>
        <end position="608"/>
    </location>
</feature>
<dbReference type="PANTHER" id="PTHR39142">
    <property type="entry name" value="MID1P"/>
    <property type="match status" value="1"/>
</dbReference>
<dbReference type="Pfam" id="PF12929">
    <property type="entry name" value="Mid1"/>
    <property type="match status" value="1"/>
</dbReference>
<name>A0A136J7J7_9PEZI</name>
<dbReference type="InParanoid" id="A0A136J7J7"/>
<dbReference type="GO" id="GO:0098703">
    <property type="term" value="P:calcium ion import across plasma membrane"/>
    <property type="evidence" value="ECO:0007669"/>
    <property type="project" value="InterPro"/>
</dbReference>
<keyword evidence="1" id="KW-1015">Disulfide bond</keyword>
<evidence type="ECO:0000313" key="5">
    <source>
        <dbReference type="Proteomes" id="UP000070501"/>
    </source>
</evidence>
<dbReference type="PROSITE" id="PS50038">
    <property type="entry name" value="FZ"/>
    <property type="match status" value="1"/>
</dbReference>
<reference evidence="5" key="1">
    <citation type="submission" date="2016-02" db="EMBL/GenBank/DDBJ databases">
        <title>Draft genome sequence of Microdochium bolleyi, a fungal endophyte of beachgrass.</title>
        <authorList>
            <consortium name="DOE Joint Genome Institute"/>
            <person name="David A.S."/>
            <person name="May G."/>
            <person name="Haridas S."/>
            <person name="Lim J."/>
            <person name="Wang M."/>
            <person name="Labutti K."/>
            <person name="Lipzen A."/>
            <person name="Barry K."/>
            <person name="Grigoriev I.V."/>
        </authorList>
    </citation>
    <scope>NUCLEOTIDE SEQUENCE [LARGE SCALE GENOMIC DNA]</scope>
    <source>
        <strain evidence="5">J235TASD1</strain>
    </source>
</reference>
<feature type="signal peptide" evidence="2">
    <location>
        <begin position="1"/>
        <end position="35"/>
    </location>
</feature>
<protein>
    <submittedName>
        <fullName evidence="4">Stretch-activated Ca2+-permeable channel component-domain-containing protein</fullName>
    </submittedName>
</protein>
<sequence length="608" mass="66227">MTLSPLQSRLAASLLASLLVFVLYFIVFAPQLATAAEIDVSFKAYDQPETELLGESYEPEFPQFDRSIIGRAPASFTSLVNNVASDTNILTNNTILFVFEKASVSSRETQNTVELRSTDSDDEKYATELDRRQSPRTLYISANTCQQPTRLGGGNTADVPQLVLYVSNSTDNTSPGPDQAPGTQQRIVFTEGAVVFNTTLQGDVYFSVFAPSVASDKFDATSSPYNVQVAASVDEPYHSYGNARRADLVWIDSDSSATLLTIRNVTSNSSQTLQTPPYIMFAQNRGDMTVNGMRNSYCGLSRWAQMRQLSDGQSMIKTGLRIDAETNTTRQEFYLNGLNSSSKYMGFLASYQERGSKREVPGGGGVVLRQTDFETKPAGSCTVIFNLTLCDGLQYAAPGNSTLFPNSESLAAFYDNYTQSIYANFDKALQQVACDAPPEGQWSLAKNCTDCRRAYKDWLCSVAIPRCEDFSSPDRPNLQMRNIKAPFANGSFVDPALLAQFGDNVAYTSSRNPIIDEQVQPGPYKELLPCDDVCYNLFQSCPAQMKFSCPVPGGIGYEASYGKRNPDGGLSCNFQGSANIVPSVGSRSDVGPWGAVLAVLGVMGAVLL</sequence>
<dbReference type="OrthoDB" id="5405745at2759"/>
<evidence type="ECO:0000259" key="3">
    <source>
        <dbReference type="PROSITE" id="PS50038"/>
    </source>
</evidence>
<keyword evidence="5" id="KW-1185">Reference proteome</keyword>
<keyword evidence="2" id="KW-0732">Signal</keyword>
<dbReference type="AlphaFoldDB" id="A0A136J7J7"/>
<evidence type="ECO:0000256" key="1">
    <source>
        <dbReference type="ARBA" id="ARBA00023157"/>
    </source>
</evidence>
<feature type="domain" description="FZ" evidence="3">
    <location>
        <begin position="376"/>
        <end position="546"/>
    </location>
</feature>
<dbReference type="InterPro" id="IPR020067">
    <property type="entry name" value="Frizzled_dom"/>
</dbReference>
<dbReference type="PANTHER" id="PTHR39142:SF1">
    <property type="entry name" value="AEL197CP"/>
    <property type="match status" value="1"/>
</dbReference>
<evidence type="ECO:0000313" key="4">
    <source>
        <dbReference type="EMBL" id="KXJ93138.1"/>
    </source>
</evidence>
<dbReference type="InterPro" id="IPR024338">
    <property type="entry name" value="MID1/Yam8"/>
</dbReference>
<dbReference type="FunCoup" id="A0A136J7J7">
    <property type="interactions" value="41"/>
</dbReference>
<dbReference type="GO" id="GO:0005262">
    <property type="term" value="F:calcium channel activity"/>
    <property type="evidence" value="ECO:0007669"/>
    <property type="project" value="InterPro"/>
</dbReference>
<organism evidence="4 5">
    <name type="scientific">Microdochium bolleyi</name>
    <dbReference type="NCBI Taxonomy" id="196109"/>
    <lineage>
        <taxon>Eukaryota</taxon>
        <taxon>Fungi</taxon>
        <taxon>Dikarya</taxon>
        <taxon>Ascomycota</taxon>
        <taxon>Pezizomycotina</taxon>
        <taxon>Sordariomycetes</taxon>
        <taxon>Xylariomycetidae</taxon>
        <taxon>Xylariales</taxon>
        <taxon>Microdochiaceae</taxon>
        <taxon>Microdochium</taxon>
    </lineage>
</organism>
<gene>
    <name evidence="4" type="ORF">Micbo1qcDRAFT_161074</name>
</gene>
<dbReference type="Proteomes" id="UP000070501">
    <property type="component" value="Unassembled WGS sequence"/>
</dbReference>
<evidence type="ECO:0000256" key="2">
    <source>
        <dbReference type="SAM" id="SignalP"/>
    </source>
</evidence>
<accession>A0A136J7J7</accession>